<dbReference type="Gene3D" id="3.40.190.10">
    <property type="entry name" value="Periplasmic binding protein-like II"/>
    <property type="match status" value="2"/>
</dbReference>
<protein>
    <submittedName>
        <fullName evidence="3">Sugar ABC transporter substrate-binding protein</fullName>
    </submittedName>
</protein>
<keyword evidence="2" id="KW-0732">Signal</keyword>
<dbReference type="InterPro" id="IPR050490">
    <property type="entry name" value="Bact_solute-bd_prot1"/>
</dbReference>
<dbReference type="EMBL" id="CP026652">
    <property type="protein sequence ID" value="AVH55016.1"/>
    <property type="molecule type" value="Genomic_DNA"/>
</dbReference>
<organism evidence="3 4">
    <name type="scientific">Streptomyces dengpaensis</name>
    <dbReference type="NCBI Taxonomy" id="2049881"/>
    <lineage>
        <taxon>Bacteria</taxon>
        <taxon>Bacillati</taxon>
        <taxon>Actinomycetota</taxon>
        <taxon>Actinomycetes</taxon>
        <taxon>Kitasatosporales</taxon>
        <taxon>Streptomycetaceae</taxon>
        <taxon>Streptomyces</taxon>
    </lineage>
</organism>
<gene>
    <name evidence="3" type="ORF">C4B68_03465</name>
</gene>
<sequence>MRRIRAAAAGAVTISLLTAATACGGGSSSGGSNDSPKTLTYWASNQGASVEVDKKVLQPELDKFEKQTGIKVKVEVVPWSDLLNRILTATTSGQGPDVLNIGNTWSASLQATGALLPWDAENFDKIGGKDRFVDSALGSTGAQGKDPAAVPLYSMAYALYYNKKMFADAGISQPPATWDELIADGKKLSKDGKWGLGAEGSNPSENIHHAFVFAQQHGAGFFTADGKPDFTSEGAVAAVKQYVDLMAKDKIIAPGNAEYAQNQSVSDFAKGKSAMLLWQSASANLTSQGMSEDAYGIAPVPVQSGTPGTGTNVNSMVAGINLAVFKNTDNLDGATKFVKFMTSDAEQKILNKAYSSIPPVKNAQADPTFNTPANAVLKDTLAKSAAALPQVADESQFETSVGTAVKELFADAAAGRPVTTESVRAKLGKAQQQMPTK</sequence>
<dbReference type="PROSITE" id="PS51257">
    <property type="entry name" value="PROKAR_LIPOPROTEIN"/>
    <property type="match status" value="1"/>
</dbReference>
<reference evidence="3 4" key="1">
    <citation type="submission" date="2018-02" db="EMBL/GenBank/DDBJ databases">
        <title>Complete genome sequence of Streptomyces dengpaensis, the producer of angucyclines.</title>
        <authorList>
            <person name="Yumei L."/>
        </authorList>
    </citation>
    <scope>NUCLEOTIDE SEQUENCE [LARGE SCALE GENOMIC DNA]</scope>
    <source>
        <strain evidence="3 4">XZHG99</strain>
    </source>
</reference>
<dbReference type="Proteomes" id="UP000238413">
    <property type="component" value="Chromosome"/>
</dbReference>
<dbReference type="SUPFAM" id="SSF53850">
    <property type="entry name" value="Periplasmic binding protein-like II"/>
    <property type="match status" value="1"/>
</dbReference>
<dbReference type="RefSeq" id="WP_099501405.1">
    <property type="nucleotide sequence ID" value="NZ_CP026652.1"/>
</dbReference>
<dbReference type="InterPro" id="IPR006059">
    <property type="entry name" value="SBP"/>
</dbReference>
<evidence type="ECO:0000313" key="4">
    <source>
        <dbReference type="Proteomes" id="UP000238413"/>
    </source>
</evidence>
<keyword evidence="4" id="KW-1185">Reference proteome</keyword>
<dbReference type="PANTHER" id="PTHR43649:SF12">
    <property type="entry name" value="DIACETYLCHITOBIOSE BINDING PROTEIN DASA"/>
    <property type="match status" value="1"/>
</dbReference>
<proteinExistence type="predicted"/>
<evidence type="ECO:0000256" key="1">
    <source>
        <dbReference type="SAM" id="MobiDB-lite"/>
    </source>
</evidence>
<evidence type="ECO:0000256" key="2">
    <source>
        <dbReference type="SAM" id="SignalP"/>
    </source>
</evidence>
<name>A0ABN5HV76_9ACTN</name>
<evidence type="ECO:0000313" key="3">
    <source>
        <dbReference type="EMBL" id="AVH55016.1"/>
    </source>
</evidence>
<feature type="region of interest" description="Disordered" evidence="1">
    <location>
        <begin position="416"/>
        <end position="437"/>
    </location>
</feature>
<accession>A0ABN5HV76</accession>
<feature type="chain" id="PRO_5045355189" evidence="2">
    <location>
        <begin position="23"/>
        <end position="437"/>
    </location>
</feature>
<dbReference type="CDD" id="cd13585">
    <property type="entry name" value="PBP2_TMBP_like"/>
    <property type="match status" value="1"/>
</dbReference>
<feature type="signal peptide" evidence="2">
    <location>
        <begin position="1"/>
        <end position="22"/>
    </location>
</feature>
<dbReference type="PANTHER" id="PTHR43649">
    <property type="entry name" value="ARABINOSE-BINDING PROTEIN-RELATED"/>
    <property type="match status" value="1"/>
</dbReference>
<dbReference type="Pfam" id="PF01547">
    <property type="entry name" value="SBP_bac_1"/>
    <property type="match status" value="1"/>
</dbReference>